<dbReference type="InterPro" id="IPR000748">
    <property type="entry name" value="PsdUridine_synth_RsuA/RluB/E/F"/>
</dbReference>
<dbReference type="Proteomes" id="UP000001982">
    <property type="component" value="Chromosome"/>
</dbReference>
<reference evidence="9 10" key="1">
    <citation type="submission" date="2006-03" db="EMBL/GenBank/DDBJ databases">
        <title>Complete sequence of Shewanella denitrificans OS217.</title>
        <authorList>
            <consortium name="US DOE Joint Genome Institute"/>
            <person name="Copeland A."/>
            <person name="Lucas S."/>
            <person name="Lapidus A."/>
            <person name="Barry K."/>
            <person name="Detter J.C."/>
            <person name="Glavina del Rio T."/>
            <person name="Hammon N."/>
            <person name="Israni S."/>
            <person name="Dalin E."/>
            <person name="Tice H."/>
            <person name="Pitluck S."/>
            <person name="Brettin T."/>
            <person name="Bruce D."/>
            <person name="Han C."/>
            <person name="Tapia R."/>
            <person name="Gilna P."/>
            <person name="Kiss H."/>
            <person name="Schmutz J."/>
            <person name="Larimer F."/>
            <person name="Land M."/>
            <person name="Hauser L."/>
            <person name="Kyrpides N."/>
            <person name="Lykidis A."/>
            <person name="Richardson P."/>
        </authorList>
    </citation>
    <scope>NUCLEOTIDE SEQUENCE [LARGE SCALE GENOMIC DNA]</scope>
    <source>
        <strain evidence="10">OS217 / ATCC BAA-1090 / DSM 15013</strain>
    </source>
</reference>
<comment type="similarity">
    <text evidence="1 7">Belongs to the pseudouridine synthase RsuA family.</text>
</comment>
<dbReference type="eggNOG" id="COG1187">
    <property type="taxonomic scope" value="Bacteria"/>
</dbReference>
<evidence type="ECO:0000256" key="7">
    <source>
        <dbReference type="RuleBase" id="RU003887"/>
    </source>
</evidence>
<proteinExistence type="inferred from homology"/>
<dbReference type="EC" id="5.4.99.-" evidence="7"/>
<evidence type="ECO:0000256" key="6">
    <source>
        <dbReference type="PROSITE-ProRule" id="PRU00182"/>
    </source>
</evidence>
<dbReference type="Gene3D" id="3.30.70.1560">
    <property type="entry name" value="Alpha-L RNA-binding motif"/>
    <property type="match status" value="1"/>
</dbReference>
<dbReference type="PANTHER" id="PTHR47683:SF4">
    <property type="entry name" value="PSEUDOURIDINE SYNTHASE"/>
    <property type="match status" value="1"/>
</dbReference>
<accession>Q12K71</accession>
<dbReference type="GO" id="GO:0160136">
    <property type="term" value="F:16S rRNA pseudouridine(516) synthase activity"/>
    <property type="evidence" value="ECO:0007669"/>
    <property type="project" value="UniProtKB-EC"/>
</dbReference>
<dbReference type="STRING" id="318161.Sden_2876"/>
<name>Q12K71_SHEDO</name>
<sequence>MASKRARLDQFLAGKLQVPRKSVRFMLLAGRVSVDNMIIKDMDLQLDEFSQVCVDGAALQNNQPCYLMLNKPVGVVSATKDDIHKTALELLHGIKLEMLHIAGRLDLNSSGLLLITNDARWSEALMSPDNKVSKKYLVTLANPIDETYISAFAGGMYFAFEGITTQAAGFEILSEYQARVSLKEGKYHQIKRMFGRFRNPVIGLHREAIGELVLDETLAPGEFRHLTPAEIALF</sequence>
<dbReference type="PROSITE" id="PS50889">
    <property type="entry name" value="S4"/>
    <property type="match status" value="1"/>
</dbReference>
<keyword evidence="2 6" id="KW-0694">RNA-binding</keyword>
<comment type="function">
    <text evidence="5">Responsible for synthesis of pseudouridine from uracil-516 in 16S ribosomal RNA.</text>
</comment>
<evidence type="ECO:0000256" key="3">
    <source>
        <dbReference type="ARBA" id="ARBA00023235"/>
    </source>
</evidence>
<dbReference type="InterPro" id="IPR020103">
    <property type="entry name" value="PsdUridine_synth_cat_dom_sf"/>
</dbReference>
<dbReference type="RefSeq" id="WP_011497304.1">
    <property type="nucleotide sequence ID" value="NC_007954.1"/>
</dbReference>
<comment type="catalytic activity">
    <reaction evidence="4">
        <text>uridine(516) in 16S rRNA = pseudouridine(516) in 16S rRNA</text>
        <dbReference type="Rhea" id="RHEA:38867"/>
        <dbReference type="Rhea" id="RHEA-COMP:10089"/>
        <dbReference type="Rhea" id="RHEA-COMP:10090"/>
        <dbReference type="ChEBI" id="CHEBI:65314"/>
        <dbReference type="ChEBI" id="CHEBI:65315"/>
        <dbReference type="EC" id="5.4.99.19"/>
    </reaction>
</comment>
<evidence type="ECO:0000313" key="10">
    <source>
        <dbReference type="Proteomes" id="UP000001982"/>
    </source>
</evidence>
<dbReference type="EMBL" id="CP000302">
    <property type="protein sequence ID" value="ABE56155.1"/>
    <property type="molecule type" value="Genomic_DNA"/>
</dbReference>
<dbReference type="InterPro" id="IPR050343">
    <property type="entry name" value="RsuA_PseudoU_synthase"/>
</dbReference>
<feature type="domain" description="Pseudouridine synthase RsuA/RluA-like" evidence="8">
    <location>
        <begin position="66"/>
        <end position="194"/>
    </location>
</feature>
<dbReference type="PROSITE" id="PS01149">
    <property type="entry name" value="PSI_RSU"/>
    <property type="match status" value="1"/>
</dbReference>
<evidence type="ECO:0000256" key="4">
    <source>
        <dbReference type="ARBA" id="ARBA00036749"/>
    </source>
</evidence>
<protein>
    <recommendedName>
        <fullName evidence="7">Pseudouridine synthase</fullName>
        <ecNumber evidence="7">5.4.99.-</ecNumber>
    </recommendedName>
</protein>
<organism evidence="9 10">
    <name type="scientific">Shewanella denitrificans (strain OS217 / ATCC BAA-1090 / DSM 15013)</name>
    <dbReference type="NCBI Taxonomy" id="318161"/>
    <lineage>
        <taxon>Bacteria</taxon>
        <taxon>Pseudomonadati</taxon>
        <taxon>Pseudomonadota</taxon>
        <taxon>Gammaproteobacteria</taxon>
        <taxon>Alteromonadales</taxon>
        <taxon>Shewanellaceae</taxon>
        <taxon>Shewanella</taxon>
    </lineage>
</organism>
<evidence type="ECO:0000259" key="8">
    <source>
        <dbReference type="Pfam" id="PF00849"/>
    </source>
</evidence>
<dbReference type="InterPro" id="IPR006145">
    <property type="entry name" value="PsdUridine_synth_RsuA/RluA"/>
</dbReference>
<dbReference type="HOGENOM" id="CLU_024979_1_2_6"/>
<dbReference type="InterPro" id="IPR042092">
    <property type="entry name" value="PsdUridine_s_RsuA/RluB/E/F_cat"/>
</dbReference>
<evidence type="ECO:0000256" key="5">
    <source>
        <dbReference type="ARBA" id="ARBA00037590"/>
    </source>
</evidence>
<dbReference type="Gene3D" id="3.30.70.580">
    <property type="entry name" value="Pseudouridine synthase I, catalytic domain, N-terminal subdomain"/>
    <property type="match status" value="1"/>
</dbReference>
<dbReference type="AlphaFoldDB" id="Q12K71"/>
<dbReference type="GO" id="GO:0001522">
    <property type="term" value="P:pseudouridine synthesis"/>
    <property type="evidence" value="ECO:0007669"/>
    <property type="project" value="InterPro"/>
</dbReference>
<dbReference type="CDD" id="cd02553">
    <property type="entry name" value="PseudoU_synth_RsuA"/>
    <property type="match status" value="1"/>
</dbReference>
<dbReference type="Pfam" id="PF00849">
    <property type="entry name" value="PseudoU_synth_2"/>
    <property type="match status" value="1"/>
</dbReference>
<dbReference type="KEGG" id="sdn:Sden_2876"/>
<dbReference type="NCBIfam" id="TIGR00093">
    <property type="entry name" value="pseudouridine synthase"/>
    <property type="match status" value="1"/>
</dbReference>
<keyword evidence="3 7" id="KW-0413">Isomerase</keyword>
<evidence type="ECO:0000256" key="2">
    <source>
        <dbReference type="ARBA" id="ARBA00022884"/>
    </source>
</evidence>
<dbReference type="OrthoDB" id="9807213at2"/>
<dbReference type="Gene3D" id="3.10.290.10">
    <property type="entry name" value="RNA-binding S4 domain"/>
    <property type="match status" value="1"/>
</dbReference>
<gene>
    <name evidence="9" type="ordered locus">Sden_2876</name>
</gene>
<dbReference type="InterPro" id="IPR020094">
    <property type="entry name" value="TruA/RsuA/RluB/E/F_N"/>
</dbReference>
<evidence type="ECO:0000256" key="1">
    <source>
        <dbReference type="ARBA" id="ARBA00008348"/>
    </source>
</evidence>
<dbReference type="InterPro" id="IPR036986">
    <property type="entry name" value="S4_RNA-bd_sf"/>
</dbReference>
<dbReference type="SUPFAM" id="SSF55120">
    <property type="entry name" value="Pseudouridine synthase"/>
    <property type="match status" value="1"/>
</dbReference>
<keyword evidence="10" id="KW-1185">Reference proteome</keyword>
<dbReference type="InterPro" id="IPR018496">
    <property type="entry name" value="PsdUridine_synth_RsuA/RluB_CS"/>
</dbReference>
<dbReference type="SUPFAM" id="SSF55174">
    <property type="entry name" value="Alpha-L RNA-binding motif"/>
    <property type="match status" value="1"/>
</dbReference>
<dbReference type="PANTHER" id="PTHR47683">
    <property type="entry name" value="PSEUDOURIDINE SYNTHASE FAMILY PROTEIN-RELATED"/>
    <property type="match status" value="1"/>
</dbReference>
<evidence type="ECO:0000313" key="9">
    <source>
        <dbReference type="EMBL" id="ABE56155.1"/>
    </source>
</evidence>
<dbReference type="GO" id="GO:0006364">
    <property type="term" value="P:rRNA processing"/>
    <property type="evidence" value="ECO:0007669"/>
    <property type="project" value="UniProtKB-ARBA"/>
</dbReference>
<dbReference type="GO" id="GO:0003723">
    <property type="term" value="F:RNA binding"/>
    <property type="evidence" value="ECO:0007669"/>
    <property type="project" value="UniProtKB-KW"/>
</dbReference>